<evidence type="ECO:0000256" key="1">
    <source>
        <dbReference type="SAM" id="MobiDB-lite"/>
    </source>
</evidence>
<organism evidence="2">
    <name type="scientific">uncultured Rubrobacteraceae bacterium</name>
    <dbReference type="NCBI Taxonomy" id="349277"/>
    <lineage>
        <taxon>Bacteria</taxon>
        <taxon>Bacillati</taxon>
        <taxon>Actinomycetota</taxon>
        <taxon>Rubrobacteria</taxon>
        <taxon>Rubrobacterales</taxon>
        <taxon>Rubrobacteraceae</taxon>
        <taxon>environmental samples</taxon>
    </lineage>
</organism>
<reference evidence="2" key="1">
    <citation type="submission" date="2020-02" db="EMBL/GenBank/DDBJ databases">
        <authorList>
            <person name="Meier V. D."/>
        </authorList>
    </citation>
    <scope>NUCLEOTIDE SEQUENCE</scope>
    <source>
        <strain evidence="2">AVDCRST_MAG02</strain>
    </source>
</reference>
<name>A0A6J4QY20_9ACTN</name>
<dbReference type="AlphaFoldDB" id="A0A6J4QY20"/>
<keyword evidence="2" id="KW-0808">Transferase</keyword>
<evidence type="ECO:0000313" key="2">
    <source>
        <dbReference type="EMBL" id="CAA9458550.1"/>
    </source>
</evidence>
<dbReference type="EC" id="2.7.7.41" evidence="2"/>
<feature type="compositionally biased region" description="Basic residues" evidence="1">
    <location>
        <begin position="30"/>
        <end position="41"/>
    </location>
</feature>
<feature type="compositionally biased region" description="Basic and acidic residues" evidence="1">
    <location>
        <begin position="199"/>
        <end position="211"/>
    </location>
</feature>
<feature type="region of interest" description="Disordered" evidence="1">
    <location>
        <begin position="1"/>
        <end position="257"/>
    </location>
</feature>
<proteinExistence type="predicted"/>
<gene>
    <name evidence="2" type="ORF">AVDCRST_MAG02-1903</name>
</gene>
<sequence length="257" mass="28042">APVAGRHRARAGAHRPGGNRRRQGGGARAGARRGRRRRLRALPRAETPPVRRRLRGGRDPGPALDPLPPDGHPRRGRRRPAVGADVAGRQARDEDAAGRAGGAPDGALGRGAARAPGYLPRAPQRAGSPHPDSGGWALDLGLRRLLRRPLFRPPPPFPQAQPQKDPGREHRRPRSHGDRDLAVRLRLPGVHARQGAGDRGGRLPREPDGRPLRVRPKAHPRREGPRPLSPRPRRPARQDRQPALHGPRGILHPVARM</sequence>
<protein>
    <submittedName>
        <fullName evidence="2">Phosphatidate cytidylyltransferase</fullName>
        <ecNumber evidence="2">2.7.7.41</ecNumber>
    </submittedName>
</protein>
<feature type="non-terminal residue" evidence="2">
    <location>
        <position position="257"/>
    </location>
</feature>
<feature type="compositionally biased region" description="Basic residues" evidence="1">
    <location>
        <begin position="1"/>
        <end position="23"/>
    </location>
</feature>
<dbReference type="EMBL" id="CADCVH010000063">
    <property type="protein sequence ID" value="CAA9458550.1"/>
    <property type="molecule type" value="Genomic_DNA"/>
</dbReference>
<feature type="non-terminal residue" evidence="2">
    <location>
        <position position="1"/>
    </location>
</feature>
<keyword evidence="2" id="KW-0548">Nucleotidyltransferase</keyword>
<dbReference type="GO" id="GO:0004605">
    <property type="term" value="F:phosphatidate cytidylyltransferase activity"/>
    <property type="evidence" value="ECO:0007669"/>
    <property type="project" value="UniProtKB-EC"/>
</dbReference>
<feature type="compositionally biased region" description="Low complexity" evidence="1">
    <location>
        <begin position="105"/>
        <end position="123"/>
    </location>
</feature>
<accession>A0A6J4QY20</accession>